<dbReference type="InterPro" id="IPR017927">
    <property type="entry name" value="FAD-bd_FR_type"/>
</dbReference>
<dbReference type="Gene3D" id="2.40.30.10">
    <property type="entry name" value="Translation factors"/>
    <property type="match status" value="1"/>
</dbReference>
<evidence type="ECO:0000259" key="9">
    <source>
        <dbReference type="PROSITE" id="PS51384"/>
    </source>
</evidence>
<proteinExistence type="predicted"/>
<evidence type="ECO:0000256" key="1">
    <source>
        <dbReference type="ARBA" id="ARBA00001974"/>
    </source>
</evidence>
<gene>
    <name evidence="10" type="ORF">D8780_00950</name>
</gene>
<dbReference type="GO" id="GO:0050660">
    <property type="term" value="F:flavin adenine dinucleotide binding"/>
    <property type="evidence" value="ECO:0007669"/>
    <property type="project" value="TreeGrafter"/>
</dbReference>
<accession>A0A3L7J9E3</accession>
<dbReference type="InterPro" id="IPR001433">
    <property type="entry name" value="OxRdtase_FAD/NAD-bd"/>
</dbReference>
<keyword evidence="8" id="KW-0411">Iron-sulfur</keyword>
<evidence type="ECO:0000256" key="4">
    <source>
        <dbReference type="ARBA" id="ARBA00022723"/>
    </source>
</evidence>
<sequence length="225" mass="25114">MTHPVTIKSTAQITHNVDRLTVERPDGYEFTPGHATDVHVDKPGWEDEDRPFTFTGLTDAPDLEFTIKIYPSHDGVTEQIDRLEAGDRLVLDDPWGTIDYKGKGTFIAAGAGVTPFIAILRDLNAKDQIGGHRLIFTNKSEKDIILKEEWDAMEGLETLYTLTDQPESPHAIGRIDRTFLSQHVADFDQHFYICGPEAFVGDIKSALLDLGAKEDRIVFEDGMDG</sequence>
<evidence type="ECO:0000256" key="8">
    <source>
        <dbReference type="ARBA" id="ARBA00023014"/>
    </source>
</evidence>
<evidence type="ECO:0000256" key="6">
    <source>
        <dbReference type="ARBA" id="ARBA00023002"/>
    </source>
</evidence>
<dbReference type="PANTHER" id="PTHR47354">
    <property type="entry name" value="NADH OXIDOREDUCTASE HCR"/>
    <property type="match status" value="1"/>
</dbReference>
<dbReference type="InterPro" id="IPR050415">
    <property type="entry name" value="MRET"/>
</dbReference>
<comment type="cofactor">
    <cofactor evidence="1">
        <name>FAD</name>
        <dbReference type="ChEBI" id="CHEBI:57692"/>
    </cofactor>
</comment>
<dbReference type="Proteomes" id="UP000281094">
    <property type="component" value="Unassembled WGS sequence"/>
</dbReference>
<keyword evidence="7" id="KW-0408">Iron</keyword>
<comment type="caution">
    <text evidence="10">The sequence shown here is derived from an EMBL/GenBank/DDBJ whole genome shotgun (WGS) entry which is preliminary data.</text>
</comment>
<evidence type="ECO:0000256" key="5">
    <source>
        <dbReference type="ARBA" id="ARBA00022827"/>
    </source>
</evidence>
<dbReference type="PRINTS" id="PR00409">
    <property type="entry name" value="PHDIOXRDTASE"/>
</dbReference>
<reference evidence="10 11" key="1">
    <citation type="submission" date="2018-10" db="EMBL/GenBank/DDBJ databases">
        <title>Notoacmeibacter sp. M2BS9Y-3-1, whole genome shotgun sequence.</title>
        <authorList>
            <person name="Tuo L."/>
        </authorList>
    </citation>
    <scope>NUCLEOTIDE SEQUENCE [LARGE SCALE GENOMIC DNA]</scope>
    <source>
        <strain evidence="10 11">M2BS9Y-3-1</strain>
    </source>
</reference>
<dbReference type="GO" id="GO:0051537">
    <property type="term" value="F:2 iron, 2 sulfur cluster binding"/>
    <property type="evidence" value="ECO:0007669"/>
    <property type="project" value="UniProtKB-KW"/>
</dbReference>
<dbReference type="CDD" id="cd06196">
    <property type="entry name" value="FNR_like_1"/>
    <property type="match status" value="1"/>
</dbReference>
<dbReference type="GO" id="GO:0046872">
    <property type="term" value="F:metal ion binding"/>
    <property type="evidence" value="ECO:0007669"/>
    <property type="project" value="UniProtKB-KW"/>
</dbReference>
<evidence type="ECO:0000256" key="7">
    <source>
        <dbReference type="ARBA" id="ARBA00023004"/>
    </source>
</evidence>
<dbReference type="SUPFAM" id="SSF63380">
    <property type="entry name" value="Riboflavin synthase domain-like"/>
    <property type="match status" value="1"/>
</dbReference>
<dbReference type="SUPFAM" id="SSF52343">
    <property type="entry name" value="Ferredoxin reductase-like, C-terminal NADP-linked domain"/>
    <property type="match status" value="1"/>
</dbReference>
<dbReference type="PROSITE" id="PS51384">
    <property type="entry name" value="FAD_FR"/>
    <property type="match status" value="1"/>
</dbReference>
<feature type="domain" description="FAD-binding FR-type" evidence="9">
    <location>
        <begin position="1"/>
        <end position="101"/>
    </location>
</feature>
<dbReference type="RefSeq" id="WP_121643955.1">
    <property type="nucleotide sequence ID" value="NZ_RCWN01000001.1"/>
</dbReference>
<dbReference type="EMBL" id="RCWN01000001">
    <property type="protein sequence ID" value="RLQ86985.1"/>
    <property type="molecule type" value="Genomic_DNA"/>
</dbReference>
<dbReference type="Pfam" id="PF00175">
    <property type="entry name" value="NAD_binding_1"/>
    <property type="match status" value="1"/>
</dbReference>
<name>A0A3L7J9E3_9HYPH</name>
<dbReference type="InterPro" id="IPR017938">
    <property type="entry name" value="Riboflavin_synthase-like_b-brl"/>
</dbReference>
<dbReference type="GO" id="GO:0016491">
    <property type="term" value="F:oxidoreductase activity"/>
    <property type="evidence" value="ECO:0007669"/>
    <property type="project" value="UniProtKB-KW"/>
</dbReference>
<dbReference type="Gene3D" id="3.40.50.80">
    <property type="entry name" value="Nucleotide-binding domain of ferredoxin-NADP reductase (FNR) module"/>
    <property type="match status" value="1"/>
</dbReference>
<dbReference type="InterPro" id="IPR039261">
    <property type="entry name" value="FNR_nucleotide-bd"/>
</dbReference>
<dbReference type="AlphaFoldDB" id="A0A3L7J9E3"/>
<evidence type="ECO:0000313" key="11">
    <source>
        <dbReference type="Proteomes" id="UP000281094"/>
    </source>
</evidence>
<evidence type="ECO:0000313" key="10">
    <source>
        <dbReference type="EMBL" id="RLQ86985.1"/>
    </source>
</evidence>
<evidence type="ECO:0000256" key="2">
    <source>
        <dbReference type="ARBA" id="ARBA00022630"/>
    </source>
</evidence>
<protein>
    <submittedName>
        <fullName evidence="10">Flavodoxin reductase</fullName>
    </submittedName>
</protein>
<keyword evidence="11" id="KW-1185">Reference proteome</keyword>
<evidence type="ECO:0000256" key="3">
    <source>
        <dbReference type="ARBA" id="ARBA00022714"/>
    </source>
</evidence>
<keyword evidence="3" id="KW-0001">2Fe-2S</keyword>
<keyword evidence="5" id="KW-0274">FAD</keyword>
<organism evidence="10 11">
    <name type="scientific">Notoacmeibacter ruber</name>
    <dbReference type="NCBI Taxonomy" id="2670375"/>
    <lineage>
        <taxon>Bacteria</taxon>
        <taxon>Pseudomonadati</taxon>
        <taxon>Pseudomonadota</taxon>
        <taxon>Alphaproteobacteria</taxon>
        <taxon>Hyphomicrobiales</taxon>
        <taxon>Notoacmeibacteraceae</taxon>
        <taxon>Notoacmeibacter</taxon>
    </lineage>
</organism>
<keyword evidence="4" id="KW-0479">Metal-binding</keyword>
<keyword evidence="6" id="KW-0560">Oxidoreductase</keyword>
<dbReference type="PANTHER" id="PTHR47354:SF8">
    <property type="entry name" value="1,2-PHENYLACETYL-COA EPOXIDASE, SUBUNIT E"/>
    <property type="match status" value="1"/>
</dbReference>
<keyword evidence="2" id="KW-0285">Flavoprotein</keyword>